<dbReference type="InterPro" id="IPR057739">
    <property type="entry name" value="Glyco_hydro_29_N"/>
</dbReference>
<dbReference type="SUPFAM" id="SSF51445">
    <property type="entry name" value="(Trans)glycosidases"/>
    <property type="match status" value="1"/>
</dbReference>
<feature type="domain" description="Glycoside hydrolase family 29 N-terminal" evidence="8">
    <location>
        <begin position="345"/>
        <end position="697"/>
    </location>
</feature>
<dbReference type="PRINTS" id="PR00741">
    <property type="entry name" value="GLHYDRLASE29"/>
</dbReference>
<dbReference type="InterPro" id="IPR013780">
    <property type="entry name" value="Glyco_hydro_b"/>
</dbReference>
<evidence type="ECO:0000256" key="4">
    <source>
        <dbReference type="ARBA" id="ARBA00022729"/>
    </source>
</evidence>
<dbReference type="Gene3D" id="2.60.40.1180">
    <property type="entry name" value="Golgi alpha-mannosidase II"/>
    <property type="match status" value="1"/>
</dbReference>
<keyword evidence="10" id="KW-1185">Reference proteome</keyword>
<dbReference type="InterPro" id="IPR000933">
    <property type="entry name" value="Glyco_hydro_29"/>
</dbReference>
<name>A0ABP1DX34_9APHY</name>
<keyword evidence="5" id="KW-0378">Hydrolase</keyword>
<evidence type="ECO:0000256" key="6">
    <source>
        <dbReference type="ARBA" id="ARBA00023295"/>
    </source>
</evidence>
<dbReference type="SMART" id="SM00812">
    <property type="entry name" value="Alpha_L_fucos"/>
    <property type="match status" value="1"/>
</dbReference>
<dbReference type="EMBL" id="OZ037949">
    <property type="protein sequence ID" value="CAL1711584.1"/>
    <property type="molecule type" value="Genomic_DNA"/>
</dbReference>
<dbReference type="Pfam" id="PF01120">
    <property type="entry name" value="Alpha_L_fucos"/>
    <property type="match status" value="1"/>
</dbReference>
<sequence>MEHACKQLALVITLIFPNAYAFPMGNEAASPGLNDTFADFDGSGRAYPVEWLPNATTFTYNGIKFNLPPFHNPSAYDAIRSDSQVITLQTNGARYHSFHALATSVWPVSGSAAARIGELVYEFDDGTSTSNDILVGPWWSNNPFDGPIHTPFHYANATLDGNKTVDHNITSISYISARIPNDKPLKSITLPANTSYINFFAISLVSGTPSGSVDSPRLSVRNVRSTTKWVDAKDASSEKIQQIEVTLANLSPLSAPTNSSWLTSTHSLYLTSSNDEIKTVIPGKVIRLRSNDQVVIPISIQNNHKVEAGTKVQVTVHLRSEKNSTAVLLETEGQEFEIIAGIPEWNNSDESLRTHEAPDWYEDAKFGIFVHWGVYSVPAWAPSGQQYAEWYNWQLHNPPNNGSPTWVHHLQTYGADIVYDDFIANFSASAWSPDDWTDLFADAGAKYFVFVTKHHDGFALFDTGNSSDRNSLLFGPKRDFLKELFASAKIRHPELHRGTYFSLPEWFNPAYAPYGFGSWPGGGALNAFNGSCCDPYIGYIPVDDYIEELQKPQIQTILHGYDTDILWCDIGGPTAFPQLAASWYNYAASQNRQVVMNNRCGANQSDFVTPEYATFPAALSQKWESSAGMDPFSYGYNSDTPPDAYQNASSIIMELIDIVSKGGNFLLDIGPKADGTVIPEETEPLRQVGQWLKVAGESIYSTRPWFIQPADTSENSTDVRFTTKPDAFYVIAISRPEGGTLRTTAPIPVTQNDRVELLGGSGRNLTWSMINGVFSVEVDEDDLDQVPLPAWAFKITYSTV</sequence>
<dbReference type="InterPro" id="IPR017853">
    <property type="entry name" value="GH"/>
</dbReference>
<evidence type="ECO:0000313" key="9">
    <source>
        <dbReference type="EMBL" id="CAL1711584.1"/>
    </source>
</evidence>
<dbReference type="PANTHER" id="PTHR10030:SF37">
    <property type="entry name" value="ALPHA-L-FUCOSIDASE-RELATED"/>
    <property type="match status" value="1"/>
</dbReference>
<feature type="chain" id="PRO_5046256925" description="alpha-L-fucosidase" evidence="7">
    <location>
        <begin position="22"/>
        <end position="800"/>
    </location>
</feature>
<evidence type="ECO:0000256" key="5">
    <source>
        <dbReference type="ARBA" id="ARBA00022801"/>
    </source>
</evidence>
<reference evidence="10" key="1">
    <citation type="submission" date="2024-04" db="EMBL/GenBank/DDBJ databases">
        <authorList>
            <person name="Shaw F."/>
            <person name="Minotto A."/>
        </authorList>
    </citation>
    <scope>NUCLEOTIDE SEQUENCE [LARGE SCALE GENOMIC DNA]</scope>
</reference>
<gene>
    <name evidence="9" type="ORF">GFSPODELE1_LOCUS8411</name>
</gene>
<comment type="function">
    <text evidence="1">Alpha-L-fucosidase is responsible for hydrolyzing the alpha-1,6-linked fucose joined to the reducing-end N-acetylglucosamine of the carbohydrate moieties of glycoproteins.</text>
</comment>
<evidence type="ECO:0000313" key="10">
    <source>
        <dbReference type="Proteomes" id="UP001497453"/>
    </source>
</evidence>
<dbReference type="EC" id="3.2.1.51" evidence="3"/>
<accession>A0ABP1DX34</accession>
<dbReference type="Proteomes" id="UP001497453">
    <property type="component" value="Chromosome 6"/>
</dbReference>
<keyword evidence="6" id="KW-0326">Glycosidase</keyword>
<evidence type="ECO:0000256" key="2">
    <source>
        <dbReference type="ARBA" id="ARBA00007951"/>
    </source>
</evidence>
<evidence type="ECO:0000256" key="1">
    <source>
        <dbReference type="ARBA" id="ARBA00004071"/>
    </source>
</evidence>
<dbReference type="Gene3D" id="3.20.20.80">
    <property type="entry name" value="Glycosidases"/>
    <property type="match status" value="1"/>
</dbReference>
<evidence type="ECO:0000256" key="7">
    <source>
        <dbReference type="SAM" id="SignalP"/>
    </source>
</evidence>
<protein>
    <recommendedName>
        <fullName evidence="3">alpha-L-fucosidase</fullName>
        <ecNumber evidence="3">3.2.1.51</ecNumber>
    </recommendedName>
</protein>
<evidence type="ECO:0000256" key="3">
    <source>
        <dbReference type="ARBA" id="ARBA00012662"/>
    </source>
</evidence>
<proteinExistence type="inferred from homology"/>
<organism evidence="9 10">
    <name type="scientific">Somion occarium</name>
    <dbReference type="NCBI Taxonomy" id="3059160"/>
    <lineage>
        <taxon>Eukaryota</taxon>
        <taxon>Fungi</taxon>
        <taxon>Dikarya</taxon>
        <taxon>Basidiomycota</taxon>
        <taxon>Agaricomycotina</taxon>
        <taxon>Agaricomycetes</taxon>
        <taxon>Polyporales</taxon>
        <taxon>Cerrenaceae</taxon>
        <taxon>Somion</taxon>
    </lineage>
</organism>
<keyword evidence="4 7" id="KW-0732">Signal</keyword>
<dbReference type="PANTHER" id="PTHR10030">
    <property type="entry name" value="ALPHA-L-FUCOSIDASE"/>
    <property type="match status" value="1"/>
</dbReference>
<comment type="similarity">
    <text evidence="2">Belongs to the glycosyl hydrolase 29 family.</text>
</comment>
<evidence type="ECO:0000259" key="8">
    <source>
        <dbReference type="Pfam" id="PF01120"/>
    </source>
</evidence>
<feature type="signal peptide" evidence="7">
    <location>
        <begin position="1"/>
        <end position="21"/>
    </location>
</feature>
<dbReference type="InterPro" id="IPR016286">
    <property type="entry name" value="FUC_metazoa-typ"/>
</dbReference>